<protein>
    <submittedName>
        <fullName evidence="3">PspA/IM30 family protein</fullName>
    </submittedName>
</protein>
<proteinExistence type="inferred from homology"/>
<organism evidence="3 4">
    <name type="scientific">Sporosarcina psychrophila</name>
    <name type="common">Bacillus psychrophilus</name>
    <dbReference type="NCBI Taxonomy" id="1476"/>
    <lineage>
        <taxon>Bacteria</taxon>
        <taxon>Bacillati</taxon>
        <taxon>Bacillota</taxon>
        <taxon>Bacilli</taxon>
        <taxon>Bacillales</taxon>
        <taxon>Caryophanaceae</taxon>
        <taxon>Sporosarcina</taxon>
    </lineage>
</organism>
<reference evidence="3" key="2">
    <citation type="submission" date="2021-09" db="EMBL/GenBank/DDBJ databases">
        <authorList>
            <person name="Gilroy R."/>
        </authorList>
    </citation>
    <scope>NUCLEOTIDE SEQUENCE</scope>
    <source>
        <strain evidence="3">CHK171-7178</strain>
    </source>
</reference>
<dbReference type="PANTHER" id="PTHR31088">
    <property type="entry name" value="MEMBRANE-ASSOCIATED PROTEIN VIPP1, CHLOROPLASTIC"/>
    <property type="match status" value="1"/>
</dbReference>
<feature type="coiled-coil region" evidence="2">
    <location>
        <begin position="50"/>
        <end position="138"/>
    </location>
</feature>
<evidence type="ECO:0000313" key="3">
    <source>
        <dbReference type="EMBL" id="HJF30684.1"/>
    </source>
</evidence>
<gene>
    <name evidence="3" type="ORF">K8V56_02745</name>
</gene>
<comment type="similarity">
    <text evidence="1">Belongs to the PspA/Vipp/IM30 family.</text>
</comment>
<dbReference type="EMBL" id="DYWT01000044">
    <property type="protein sequence ID" value="HJF30684.1"/>
    <property type="molecule type" value="Genomic_DNA"/>
</dbReference>
<comment type="caution">
    <text evidence="3">The sequence shown here is derived from an EMBL/GenBank/DDBJ whole genome shotgun (WGS) entry which is preliminary data.</text>
</comment>
<dbReference type="InterPro" id="IPR007157">
    <property type="entry name" value="PspA_VIPP1"/>
</dbReference>
<evidence type="ECO:0000313" key="4">
    <source>
        <dbReference type="Proteomes" id="UP000698173"/>
    </source>
</evidence>
<sequence>MNSLWNRFKYSIQADLHTVLDKKESKNPIAMLNQYIREAEKQTDSIGKLLERQSKLKTELQKELLEAENMADKRRSQLELAKTAGEEDLVAFAEEEIAAYDTRAAELSESVTETAYELLSLERKFEEMKHKVKDMKVRQLQLMGKENVTRAHHRMDQVISPENADSKMASVGDMKKYIENLGGKIEREYETSSMDRRLESLGKAEGADHLAPEVWTLEKESAKAEEIV</sequence>
<dbReference type="PANTHER" id="PTHR31088:SF6">
    <property type="entry name" value="PHAGE SHOCK PROTEIN A"/>
    <property type="match status" value="1"/>
</dbReference>
<evidence type="ECO:0000256" key="1">
    <source>
        <dbReference type="ARBA" id="ARBA00043985"/>
    </source>
</evidence>
<keyword evidence="2" id="KW-0175">Coiled coil</keyword>
<dbReference type="Pfam" id="PF04012">
    <property type="entry name" value="PspA_IM30"/>
    <property type="match status" value="1"/>
</dbReference>
<reference evidence="3" key="1">
    <citation type="journal article" date="2021" name="PeerJ">
        <title>Extensive microbial diversity within the chicken gut microbiome revealed by metagenomics and culture.</title>
        <authorList>
            <person name="Gilroy R."/>
            <person name="Ravi A."/>
            <person name="Getino M."/>
            <person name="Pursley I."/>
            <person name="Horton D.L."/>
            <person name="Alikhan N.F."/>
            <person name="Baker D."/>
            <person name="Gharbi K."/>
            <person name="Hall N."/>
            <person name="Watson M."/>
            <person name="Adriaenssens E.M."/>
            <person name="Foster-Nyarko E."/>
            <person name="Jarju S."/>
            <person name="Secka A."/>
            <person name="Antonio M."/>
            <person name="Oren A."/>
            <person name="Chaudhuri R.R."/>
            <person name="La Ragione R."/>
            <person name="Hildebrand F."/>
            <person name="Pallen M.J."/>
        </authorList>
    </citation>
    <scope>NUCLEOTIDE SEQUENCE</scope>
    <source>
        <strain evidence="3">CHK171-7178</strain>
    </source>
</reference>
<evidence type="ECO:0000256" key="2">
    <source>
        <dbReference type="SAM" id="Coils"/>
    </source>
</evidence>
<accession>A0A921FWB5</accession>
<dbReference type="Proteomes" id="UP000698173">
    <property type="component" value="Unassembled WGS sequence"/>
</dbReference>
<dbReference type="AlphaFoldDB" id="A0A921FWB5"/>
<name>A0A921FWB5_SPOPS</name>